<name>A0ABS8T8B5_DATST</name>
<keyword evidence="2" id="KW-0456">Lyase</keyword>
<dbReference type="InterPro" id="IPR013328">
    <property type="entry name" value="6PGD_dom2"/>
</dbReference>
<evidence type="ECO:0000256" key="1">
    <source>
        <dbReference type="ARBA" id="ARBA00023235"/>
    </source>
</evidence>
<dbReference type="EMBL" id="JACEIK010001205">
    <property type="protein sequence ID" value="MCD7467163.1"/>
    <property type="molecule type" value="Genomic_DNA"/>
</dbReference>
<keyword evidence="5" id="KW-1185">Reference proteome</keyword>
<reference evidence="4 5" key="1">
    <citation type="journal article" date="2021" name="BMC Genomics">
        <title>Datura genome reveals duplications of psychoactive alkaloid biosynthetic genes and high mutation rate following tissue culture.</title>
        <authorList>
            <person name="Rajewski A."/>
            <person name="Carter-House D."/>
            <person name="Stajich J."/>
            <person name="Litt A."/>
        </authorList>
    </citation>
    <scope>NUCLEOTIDE SEQUENCE [LARGE SCALE GENOMIC DNA]</scope>
    <source>
        <strain evidence="4">AR-01</strain>
    </source>
</reference>
<evidence type="ECO:0000313" key="5">
    <source>
        <dbReference type="Proteomes" id="UP000823775"/>
    </source>
</evidence>
<evidence type="ECO:0000256" key="3">
    <source>
        <dbReference type="ARBA" id="ARBA00023268"/>
    </source>
</evidence>
<keyword evidence="1" id="KW-0413">Isomerase</keyword>
<dbReference type="Proteomes" id="UP000823775">
    <property type="component" value="Unassembled WGS sequence"/>
</dbReference>
<organism evidence="4 5">
    <name type="scientific">Datura stramonium</name>
    <name type="common">Jimsonweed</name>
    <name type="synonym">Common thornapple</name>
    <dbReference type="NCBI Taxonomy" id="4076"/>
    <lineage>
        <taxon>Eukaryota</taxon>
        <taxon>Viridiplantae</taxon>
        <taxon>Streptophyta</taxon>
        <taxon>Embryophyta</taxon>
        <taxon>Tracheophyta</taxon>
        <taxon>Spermatophyta</taxon>
        <taxon>Magnoliopsida</taxon>
        <taxon>eudicotyledons</taxon>
        <taxon>Gunneridae</taxon>
        <taxon>Pentapetalae</taxon>
        <taxon>asterids</taxon>
        <taxon>lamiids</taxon>
        <taxon>Solanales</taxon>
        <taxon>Solanaceae</taxon>
        <taxon>Solanoideae</taxon>
        <taxon>Datureae</taxon>
        <taxon>Datura</taxon>
    </lineage>
</organism>
<sequence length="194" mass="22062">MEDMRIYTVTFCRLQDLSGYGVSDAEKIMERGITFMRREVRQNLIPMLPIIEESRRLANIMPGGKQISVTDREIVEMILFPVVNEACRIMDEGVVVQASDLDVASVLGMSFPSYRGGIVFWGDTVGAVHICRSLEKWSELYGNFFKPSRFLEERAAKGIPLVMTVLTNFMEADSGFQEYGCIVMKRRIQDINLT</sequence>
<comment type="caution">
    <text evidence="4">The sequence shown here is derived from an EMBL/GenBank/DDBJ whole genome shotgun (WGS) entry which is preliminary data.</text>
</comment>
<accession>A0ABS8T8B5</accession>
<dbReference type="InterPro" id="IPR008927">
    <property type="entry name" value="6-PGluconate_DH-like_C_sf"/>
</dbReference>
<dbReference type="PANTHER" id="PTHR23309:SF49">
    <property type="entry name" value="PEROXISOMAL BIFUNCTIONAL ENZYME"/>
    <property type="match status" value="1"/>
</dbReference>
<evidence type="ECO:0000256" key="2">
    <source>
        <dbReference type="ARBA" id="ARBA00023239"/>
    </source>
</evidence>
<protein>
    <submittedName>
        <fullName evidence="4">Altered inheritance of mitochondria protein 1</fullName>
    </submittedName>
</protein>
<dbReference type="Gene3D" id="1.10.1040.10">
    <property type="entry name" value="N-(1-d-carboxylethyl)-l-norvaline Dehydrogenase, domain 2"/>
    <property type="match status" value="1"/>
</dbReference>
<dbReference type="PANTHER" id="PTHR23309">
    <property type="entry name" value="3-HYDROXYACYL-COA DEHYROGENASE"/>
    <property type="match status" value="1"/>
</dbReference>
<gene>
    <name evidence="4" type="primary">AIM1_2</name>
    <name evidence="4" type="ORF">HAX54_004439</name>
</gene>
<keyword evidence="3" id="KW-0511">Multifunctional enzyme</keyword>
<evidence type="ECO:0000313" key="4">
    <source>
        <dbReference type="EMBL" id="MCD7467163.1"/>
    </source>
</evidence>
<proteinExistence type="predicted"/>
<dbReference type="SUPFAM" id="SSF48179">
    <property type="entry name" value="6-phosphogluconate dehydrogenase C-terminal domain-like"/>
    <property type="match status" value="1"/>
</dbReference>